<evidence type="ECO:0000313" key="2">
    <source>
        <dbReference type="Proteomes" id="UP000002016"/>
    </source>
</evidence>
<keyword evidence="2" id="KW-1185">Reference proteome</keyword>
<evidence type="ECO:0000313" key="1">
    <source>
        <dbReference type="EMBL" id="ABV32890.1"/>
    </source>
</evidence>
<name>A8F406_PSELT</name>
<evidence type="ECO:0008006" key="3">
    <source>
        <dbReference type="Google" id="ProtNLM"/>
    </source>
</evidence>
<dbReference type="OrthoDB" id="47250at2"/>
<proteinExistence type="predicted"/>
<dbReference type="HOGENOM" id="CLU_1260566_0_0_0"/>
<dbReference type="AlphaFoldDB" id="A8F406"/>
<dbReference type="RefSeq" id="WP_012002371.1">
    <property type="nucleotide sequence ID" value="NC_009828.1"/>
</dbReference>
<dbReference type="EMBL" id="CP000812">
    <property type="protein sequence ID" value="ABV32890.1"/>
    <property type="molecule type" value="Genomic_DNA"/>
</dbReference>
<dbReference type="KEGG" id="tle:Tlet_0322"/>
<protein>
    <recommendedName>
        <fullName evidence="3">Cell shape-determining protein MreC</fullName>
    </recommendedName>
</protein>
<reference evidence="1 2" key="2">
    <citation type="journal article" date="2009" name="Proc. Natl. Acad. Sci. U.S.A.">
        <title>On the chimeric nature, thermophilic origin, and phylogenetic placement of the Thermotogales.</title>
        <authorList>
            <person name="Zhaxybayeva O."/>
            <person name="Swithers K.S."/>
            <person name="Lapierre P."/>
            <person name="Fournier G.P."/>
            <person name="Bickhart D.M."/>
            <person name="DeBoy R.T."/>
            <person name="Nelson K.E."/>
            <person name="Nesbo C.L."/>
            <person name="Doolittle W.F."/>
            <person name="Gogarten J.P."/>
            <person name="Noll K.M."/>
        </authorList>
    </citation>
    <scope>NUCLEOTIDE SEQUENCE [LARGE SCALE GENOMIC DNA]</scope>
    <source>
        <strain evidence="2">ATCC BAA-301 / DSM 14385 / NBRC 107922 / TMO</strain>
    </source>
</reference>
<dbReference type="STRING" id="416591.Tlet_0322"/>
<reference evidence="1 2" key="1">
    <citation type="submission" date="2007-08" db="EMBL/GenBank/DDBJ databases">
        <title>Complete sequence of Thermotoga lettingae TMO.</title>
        <authorList>
            <consortium name="US DOE Joint Genome Institute"/>
            <person name="Copeland A."/>
            <person name="Lucas S."/>
            <person name="Lapidus A."/>
            <person name="Barry K."/>
            <person name="Glavina del Rio T."/>
            <person name="Dalin E."/>
            <person name="Tice H."/>
            <person name="Pitluck S."/>
            <person name="Foster B."/>
            <person name="Bruce D."/>
            <person name="Schmutz J."/>
            <person name="Larimer F."/>
            <person name="Land M."/>
            <person name="Hauser L."/>
            <person name="Kyrpides N."/>
            <person name="Mikhailova N."/>
            <person name="Nelson K."/>
            <person name="Gogarten J.P."/>
            <person name="Noll K."/>
            <person name="Richardson P."/>
        </authorList>
    </citation>
    <scope>NUCLEOTIDE SEQUENCE [LARGE SCALE GENOMIC DNA]</scope>
    <source>
        <strain evidence="2">ATCC BAA-301 / DSM 14385 / NBRC 107922 / TMO</strain>
    </source>
</reference>
<dbReference type="Proteomes" id="UP000002016">
    <property type="component" value="Chromosome"/>
</dbReference>
<organism evidence="1 2">
    <name type="scientific">Pseudothermotoga lettingae (strain ATCC BAA-301 / DSM 14385 / NBRC 107922 / TMO)</name>
    <name type="common">Thermotoga lettingae</name>
    <dbReference type="NCBI Taxonomy" id="416591"/>
    <lineage>
        <taxon>Bacteria</taxon>
        <taxon>Thermotogati</taxon>
        <taxon>Thermotogota</taxon>
        <taxon>Thermotogae</taxon>
        <taxon>Thermotogales</taxon>
        <taxon>Thermotogaceae</taxon>
        <taxon>Pseudothermotoga</taxon>
    </lineage>
</organism>
<gene>
    <name evidence="1" type="ordered locus">Tlet_0322</name>
</gene>
<sequence precursor="true">MHSRQISRLIALMFIFSLIFAIDILLSGNISAAVYSFSNLLTVGFKKSRVFSIRVIEGVELSLKKESSQRIEISSHLFAEYTPVLGVRGYYILAAADAEEGDVAVDPDSKRLVGVVKSSNAGISWVESIFSPNMTIQVTLASTDTEIDGELFAGNRVRIYENIDVTGFDVRVSDVFTCGTLLNNLNFGYIGTIAGREGIYYIVDSKFTAPSRLVIFPGY</sequence>
<accession>A8F406</accession>